<keyword evidence="1" id="KW-0560">Oxidoreductase</keyword>
<dbReference type="AlphaFoldDB" id="A0A229S6G4"/>
<comment type="caution">
    <text evidence="3">The sequence shown here is derived from an EMBL/GenBank/DDBJ whole genome shotgun (WGS) entry which is preliminary data.</text>
</comment>
<dbReference type="PANTHER" id="PTHR13847:SF289">
    <property type="entry name" value="GLYCINE OXIDASE"/>
    <property type="match status" value="1"/>
</dbReference>
<dbReference type="InterPro" id="IPR006076">
    <property type="entry name" value="FAD-dep_OxRdtase"/>
</dbReference>
<dbReference type="EMBL" id="NMQU01000013">
    <property type="protein sequence ID" value="OXM54480.1"/>
    <property type="molecule type" value="Genomic_DNA"/>
</dbReference>
<feature type="domain" description="FAD dependent oxidoreductase" evidence="2">
    <location>
        <begin position="11"/>
        <end position="366"/>
    </location>
</feature>
<dbReference type="Pfam" id="PF01266">
    <property type="entry name" value="DAO"/>
    <property type="match status" value="1"/>
</dbReference>
<dbReference type="SUPFAM" id="SSF51971">
    <property type="entry name" value="Nucleotide-binding domain"/>
    <property type="match status" value="1"/>
</dbReference>
<sequence>MRGVTGRDTADVAVIGTGVVGLAAAHELLSRGLTVTVIGPRPGSAPGQASAAAGAMLSLFSEAGAGQPPDRVELEVSHRLKAFARYPAWLDQLTGLSGQPDVPLTPGTWVAATSTDRDHLATIARAAYTAAHPAEVHDHPVIDGLQPQIPPAAALWLPSEPSIDITRLLAVLAAVVARHPHARWHTSPATDVDLGAVEVRVHCADHQLVTCAQTVLAAGAGIPALLDDRGRELELPPILAGRGASLLMDAPALATEHTVRTPNSAFACGTHLVPRAAGTVYLGATNRLTLDPVPHDGATLDEIATVIRDSTRILDRRLSTAALMRAPIGYRPYTIDHLPLVGPTAYPRVLLATATYRCGVLLGCLGASDQRPGGDSEVLPETLSRGRSAFGVTMPCANPSRVLTWPGRTRHPCRKPRSLAAEL</sequence>
<dbReference type="GO" id="GO:0005737">
    <property type="term" value="C:cytoplasm"/>
    <property type="evidence" value="ECO:0007669"/>
    <property type="project" value="TreeGrafter"/>
</dbReference>
<dbReference type="Gene3D" id="3.50.50.60">
    <property type="entry name" value="FAD/NAD(P)-binding domain"/>
    <property type="match status" value="1"/>
</dbReference>
<evidence type="ECO:0000256" key="1">
    <source>
        <dbReference type="ARBA" id="ARBA00023002"/>
    </source>
</evidence>
<evidence type="ECO:0000259" key="2">
    <source>
        <dbReference type="Pfam" id="PF01266"/>
    </source>
</evidence>
<protein>
    <submittedName>
        <fullName evidence="3">FAD-dependent oxidoreductase</fullName>
    </submittedName>
</protein>
<dbReference type="PANTHER" id="PTHR13847">
    <property type="entry name" value="SARCOSINE DEHYDROGENASE-RELATED"/>
    <property type="match status" value="1"/>
</dbReference>
<keyword evidence="4" id="KW-1185">Reference proteome</keyword>
<dbReference type="GO" id="GO:0016491">
    <property type="term" value="F:oxidoreductase activity"/>
    <property type="evidence" value="ECO:0007669"/>
    <property type="project" value="UniProtKB-KW"/>
</dbReference>
<organism evidence="3 4">
    <name type="scientific">Amycolatopsis alba DSM 44262</name>
    <dbReference type="NCBI Taxonomy" id="1125972"/>
    <lineage>
        <taxon>Bacteria</taxon>
        <taxon>Bacillati</taxon>
        <taxon>Actinomycetota</taxon>
        <taxon>Actinomycetes</taxon>
        <taxon>Pseudonocardiales</taxon>
        <taxon>Pseudonocardiaceae</taxon>
        <taxon>Amycolatopsis</taxon>
    </lineage>
</organism>
<gene>
    <name evidence="3" type="ORF">CFP75_05270</name>
</gene>
<evidence type="ECO:0000313" key="3">
    <source>
        <dbReference type="EMBL" id="OXM54480.1"/>
    </source>
</evidence>
<evidence type="ECO:0000313" key="4">
    <source>
        <dbReference type="Proteomes" id="UP000215563"/>
    </source>
</evidence>
<dbReference type="InterPro" id="IPR036188">
    <property type="entry name" value="FAD/NAD-bd_sf"/>
</dbReference>
<name>A0A229S6G4_AMYAL</name>
<dbReference type="Gene3D" id="3.30.9.10">
    <property type="entry name" value="D-Amino Acid Oxidase, subunit A, domain 2"/>
    <property type="match status" value="1"/>
</dbReference>
<dbReference type="Proteomes" id="UP000215563">
    <property type="component" value="Unassembled WGS sequence"/>
</dbReference>
<accession>A0A229S6G4</accession>
<reference evidence="3 4" key="1">
    <citation type="submission" date="2017-07" db="EMBL/GenBank/DDBJ databases">
        <title>Amycolatopsis alba DSM 44262 Genome sequencing and assembly.</title>
        <authorList>
            <person name="Kaur N."/>
            <person name="Mayilraj S."/>
        </authorList>
    </citation>
    <scope>NUCLEOTIDE SEQUENCE [LARGE SCALE GENOMIC DNA]</scope>
    <source>
        <strain evidence="3 4">DSM 44262</strain>
    </source>
</reference>
<proteinExistence type="predicted"/>